<organism evidence="1 2">
    <name type="scientific">Trichogramma kaykai</name>
    <dbReference type="NCBI Taxonomy" id="54128"/>
    <lineage>
        <taxon>Eukaryota</taxon>
        <taxon>Metazoa</taxon>
        <taxon>Ecdysozoa</taxon>
        <taxon>Arthropoda</taxon>
        <taxon>Hexapoda</taxon>
        <taxon>Insecta</taxon>
        <taxon>Pterygota</taxon>
        <taxon>Neoptera</taxon>
        <taxon>Endopterygota</taxon>
        <taxon>Hymenoptera</taxon>
        <taxon>Apocrita</taxon>
        <taxon>Proctotrupomorpha</taxon>
        <taxon>Chalcidoidea</taxon>
        <taxon>Trichogrammatidae</taxon>
        <taxon>Trichogramma</taxon>
    </lineage>
</organism>
<reference evidence="1 2" key="1">
    <citation type="journal article" date="2024" name="bioRxiv">
        <title>A reference genome for Trichogramma kaykai: A tiny desert-dwelling parasitoid wasp with competing sex-ratio distorters.</title>
        <authorList>
            <person name="Culotta J."/>
            <person name="Lindsey A.R."/>
        </authorList>
    </citation>
    <scope>NUCLEOTIDE SEQUENCE [LARGE SCALE GENOMIC DNA]</scope>
    <source>
        <strain evidence="1 2">KSX58</strain>
    </source>
</reference>
<gene>
    <name evidence="1" type="ORF">TKK_014907</name>
</gene>
<dbReference type="AlphaFoldDB" id="A0ABD2WC02"/>
<evidence type="ECO:0000313" key="2">
    <source>
        <dbReference type="Proteomes" id="UP001627154"/>
    </source>
</evidence>
<comment type="caution">
    <text evidence="1">The sequence shown here is derived from an EMBL/GenBank/DDBJ whole genome shotgun (WGS) entry which is preliminary data.</text>
</comment>
<evidence type="ECO:0000313" key="1">
    <source>
        <dbReference type="EMBL" id="KAL3390086.1"/>
    </source>
</evidence>
<accession>A0ABD2WC02</accession>
<name>A0ABD2WC02_9HYME</name>
<keyword evidence="2" id="KW-1185">Reference proteome</keyword>
<dbReference type="EMBL" id="JBJJXI010000121">
    <property type="protein sequence ID" value="KAL3390086.1"/>
    <property type="molecule type" value="Genomic_DNA"/>
</dbReference>
<sequence length="84" mass="10024">MHNNNVITIDEIKTLNPTVKVQLQRTKRLALRGNTQTRFIQKALEINFKKYPCTEPKINQFDDHRLGYSFDEREKDGERANDRY</sequence>
<protein>
    <submittedName>
        <fullName evidence="1">Uncharacterized protein</fullName>
    </submittedName>
</protein>
<dbReference type="Proteomes" id="UP001627154">
    <property type="component" value="Unassembled WGS sequence"/>
</dbReference>
<proteinExistence type="predicted"/>